<dbReference type="AlphaFoldDB" id="A0A845B989"/>
<organism evidence="8 9">
    <name type="scientific">Teichococcus coralli</name>
    <dbReference type="NCBI Taxonomy" id="2545983"/>
    <lineage>
        <taxon>Bacteria</taxon>
        <taxon>Pseudomonadati</taxon>
        <taxon>Pseudomonadota</taxon>
        <taxon>Alphaproteobacteria</taxon>
        <taxon>Acetobacterales</taxon>
        <taxon>Roseomonadaceae</taxon>
        <taxon>Roseomonas</taxon>
    </lineage>
</organism>
<evidence type="ECO:0000313" key="8">
    <source>
        <dbReference type="EMBL" id="MXP61927.1"/>
    </source>
</evidence>
<dbReference type="Gene3D" id="1.50.10.10">
    <property type="match status" value="1"/>
</dbReference>
<gene>
    <name evidence="8" type="ORF">E0493_01005</name>
</gene>
<accession>A0A845B989</accession>
<evidence type="ECO:0000256" key="1">
    <source>
        <dbReference type="ARBA" id="ARBA00000966"/>
    </source>
</evidence>
<protein>
    <recommendedName>
        <fullName evidence="3">cellulase</fullName>
        <ecNumber evidence="3">3.2.1.4</ecNumber>
    </recommendedName>
</protein>
<evidence type="ECO:0000313" key="9">
    <source>
        <dbReference type="Proteomes" id="UP000460715"/>
    </source>
</evidence>
<evidence type="ECO:0000256" key="3">
    <source>
        <dbReference type="ARBA" id="ARBA00012601"/>
    </source>
</evidence>
<dbReference type="InterPro" id="IPR002037">
    <property type="entry name" value="Glyco_hydro_8"/>
</dbReference>
<keyword evidence="7" id="KW-0624">Polysaccharide degradation</keyword>
<evidence type="ECO:0000256" key="2">
    <source>
        <dbReference type="ARBA" id="ARBA00009209"/>
    </source>
</evidence>
<dbReference type="Pfam" id="PF01270">
    <property type="entry name" value="Glyco_hydro_8"/>
    <property type="match status" value="1"/>
</dbReference>
<keyword evidence="7" id="KW-0119">Carbohydrate metabolism</keyword>
<keyword evidence="6" id="KW-0326">Glycosidase</keyword>
<dbReference type="EMBL" id="SNVJ01000001">
    <property type="protein sequence ID" value="MXP61927.1"/>
    <property type="molecule type" value="Genomic_DNA"/>
</dbReference>
<dbReference type="GO" id="GO:0008810">
    <property type="term" value="F:cellulase activity"/>
    <property type="evidence" value="ECO:0007669"/>
    <property type="project" value="UniProtKB-EC"/>
</dbReference>
<comment type="similarity">
    <text evidence="2">Belongs to the glycosyl hydrolase 8 (cellulase D) family.</text>
</comment>
<evidence type="ECO:0000256" key="7">
    <source>
        <dbReference type="ARBA" id="ARBA00023326"/>
    </source>
</evidence>
<dbReference type="PRINTS" id="PR00735">
    <property type="entry name" value="GLHYDRLASE8"/>
</dbReference>
<dbReference type="OrthoDB" id="9766708at2"/>
<dbReference type="GO" id="GO:0030245">
    <property type="term" value="P:cellulose catabolic process"/>
    <property type="evidence" value="ECO:0007669"/>
    <property type="project" value="UniProtKB-KW"/>
</dbReference>
<evidence type="ECO:0000256" key="5">
    <source>
        <dbReference type="ARBA" id="ARBA00023001"/>
    </source>
</evidence>
<proteinExistence type="inferred from homology"/>
<comment type="catalytic activity">
    <reaction evidence="1">
        <text>Endohydrolysis of (1-&gt;4)-beta-D-glucosidic linkages in cellulose, lichenin and cereal beta-D-glucans.</text>
        <dbReference type="EC" id="3.2.1.4"/>
    </reaction>
</comment>
<comment type="caution">
    <text evidence="8">The sequence shown here is derived from an EMBL/GenBank/DDBJ whole genome shotgun (WGS) entry which is preliminary data.</text>
</comment>
<dbReference type="Proteomes" id="UP000460715">
    <property type="component" value="Unassembled WGS sequence"/>
</dbReference>
<keyword evidence="5" id="KW-0136">Cellulose degradation</keyword>
<dbReference type="SUPFAM" id="SSF48208">
    <property type="entry name" value="Six-hairpin glycosidases"/>
    <property type="match status" value="1"/>
</dbReference>
<dbReference type="EC" id="3.2.1.4" evidence="3"/>
<sequence>MALGAALVGGFPSPARNLEFSPSPCLSGVEEWEEFKRLYLLPEGRVVDTGNQNNSHSEGQGWGLLLAEAFGDAASFNRILAWTRGELARPYDALHAWAWRPDRPVHVEDRNNATDGDIFIAWAAARAARRWGRPELRELSLRILQDLQQACLRVVGGQRLLLPAAFGFEHPGYLVVNPSYYVFPAFAEFANLMPGGDWLGLQRDGLDLLRQARFGRWGLPPDWLQLASNGVAEAPRPAQGWPPRFSYDAVRVPLYLAWAGLPHEPAVQAAAEFWASTQRQDMPAWAELVSNATAPYPAASGTRAIAQLVRDPAALPTDLPKVRDAQNYYDAALILLARLATFERSLQA</sequence>
<evidence type="ECO:0000256" key="4">
    <source>
        <dbReference type="ARBA" id="ARBA00022801"/>
    </source>
</evidence>
<evidence type="ECO:0000256" key="6">
    <source>
        <dbReference type="ARBA" id="ARBA00023295"/>
    </source>
</evidence>
<dbReference type="InterPro" id="IPR012341">
    <property type="entry name" value="6hp_glycosidase-like_sf"/>
</dbReference>
<dbReference type="InterPro" id="IPR008928">
    <property type="entry name" value="6-hairpin_glycosidase_sf"/>
</dbReference>
<reference evidence="8 9" key="1">
    <citation type="submission" date="2019-03" db="EMBL/GenBank/DDBJ databases">
        <title>Roseomonas sp. a novel Roseomonas species isolated from Sea whip Gorgonian.</title>
        <authorList>
            <person name="Li F."/>
            <person name="Pan X."/>
            <person name="Huang S."/>
            <person name="Li Z."/>
            <person name="Meng B."/>
        </authorList>
    </citation>
    <scope>NUCLEOTIDE SEQUENCE [LARGE SCALE GENOMIC DNA]</scope>
    <source>
        <strain evidence="8 9">M0104</strain>
    </source>
</reference>
<name>A0A845B989_9PROT</name>
<keyword evidence="9" id="KW-1185">Reference proteome</keyword>
<keyword evidence="4 8" id="KW-0378">Hydrolase</keyword>